<organism evidence="2 3">
    <name type="scientific">Aliikangiella marina</name>
    <dbReference type="NCBI Taxonomy" id="1712262"/>
    <lineage>
        <taxon>Bacteria</taxon>
        <taxon>Pseudomonadati</taxon>
        <taxon>Pseudomonadota</taxon>
        <taxon>Gammaproteobacteria</taxon>
        <taxon>Oceanospirillales</taxon>
        <taxon>Pleioneaceae</taxon>
        <taxon>Aliikangiella</taxon>
    </lineage>
</organism>
<evidence type="ECO:0000256" key="1">
    <source>
        <dbReference type="SAM" id="SignalP"/>
    </source>
</evidence>
<keyword evidence="3" id="KW-1185">Reference proteome</keyword>
<feature type="signal peptide" evidence="1">
    <location>
        <begin position="1"/>
        <end position="18"/>
    </location>
</feature>
<sequence>MKKILPILITLLIIGCVANSPISDSGLNPADKKSARAYIQSLSRCPERVERGVFLDGGTVGVKVHYESSEIKYFGMENNEYFESHSSSRSLTNEEAAKIEIGKQVKLFLGIHPTAKTYSQILPFRGEEERELKATIQQWLTCEPLDRESKSQVNLFLSDIDSQRKREVKHLYDIPDRKLAEWREVNSRQGVFGKHINNEYEIIGGSRMSTTQLVDISACPESSECGMSWYRYEIKVFYKSKNHVKGDVINLVRKEENPTYTLISDVGAYVVSEIPNLELQKTLNAKYYLHEVSYPKKIICFNHLLSELGQPEWDKIDYQPYGEWERQCIPAD</sequence>
<evidence type="ECO:0000313" key="3">
    <source>
        <dbReference type="Proteomes" id="UP000317839"/>
    </source>
</evidence>
<keyword evidence="1" id="KW-0732">Signal</keyword>
<name>A0A545T9F7_9GAMM</name>
<dbReference type="AlphaFoldDB" id="A0A545T9F7"/>
<gene>
    <name evidence="2" type="ORF">FLL45_13300</name>
</gene>
<comment type="caution">
    <text evidence="2">The sequence shown here is derived from an EMBL/GenBank/DDBJ whole genome shotgun (WGS) entry which is preliminary data.</text>
</comment>
<dbReference type="PROSITE" id="PS51257">
    <property type="entry name" value="PROKAR_LIPOPROTEIN"/>
    <property type="match status" value="1"/>
</dbReference>
<dbReference type="RefSeq" id="WP_142942547.1">
    <property type="nucleotide sequence ID" value="NZ_VIKR01000003.1"/>
</dbReference>
<protein>
    <submittedName>
        <fullName evidence="2">Uncharacterized protein</fullName>
    </submittedName>
</protein>
<dbReference type="EMBL" id="VIKR01000003">
    <property type="protein sequence ID" value="TQV73839.1"/>
    <property type="molecule type" value="Genomic_DNA"/>
</dbReference>
<reference evidence="2 3" key="1">
    <citation type="submission" date="2019-06" db="EMBL/GenBank/DDBJ databases">
        <title>Draft genome of Aliikangiella marina GYP-15.</title>
        <authorList>
            <person name="Wang G."/>
        </authorList>
    </citation>
    <scope>NUCLEOTIDE SEQUENCE [LARGE SCALE GENOMIC DNA]</scope>
    <source>
        <strain evidence="2 3">GYP-15</strain>
    </source>
</reference>
<proteinExistence type="predicted"/>
<evidence type="ECO:0000313" key="2">
    <source>
        <dbReference type="EMBL" id="TQV73839.1"/>
    </source>
</evidence>
<dbReference type="Proteomes" id="UP000317839">
    <property type="component" value="Unassembled WGS sequence"/>
</dbReference>
<accession>A0A545T9F7</accession>
<feature type="chain" id="PRO_5021939178" evidence="1">
    <location>
        <begin position="19"/>
        <end position="332"/>
    </location>
</feature>